<dbReference type="Proteomes" id="UP000649617">
    <property type="component" value="Unassembled WGS sequence"/>
</dbReference>
<keyword evidence="4" id="KW-1185">Reference proteome</keyword>
<evidence type="ECO:0000313" key="4">
    <source>
        <dbReference type="Proteomes" id="UP000649617"/>
    </source>
</evidence>
<keyword evidence="2" id="KW-0472">Membrane</keyword>
<dbReference type="EMBL" id="CAJNIZ010045659">
    <property type="protein sequence ID" value="CAE7726361.1"/>
    <property type="molecule type" value="Genomic_DNA"/>
</dbReference>
<feature type="non-terminal residue" evidence="3">
    <location>
        <position position="1"/>
    </location>
</feature>
<accession>A0A812XCM0</accession>
<evidence type="ECO:0000256" key="2">
    <source>
        <dbReference type="SAM" id="Phobius"/>
    </source>
</evidence>
<protein>
    <submittedName>
        <fullName evidence="3">Uncharacterized protein</fullName>
    </submittedName>
</protein>
<feature type="region of interest" description="Disordered" evidence="1">
    <location>
        <begin position="1"/>
        <end position="24"/>
    </location>
</feature>
<feature type="transmembrane region" description="Helical" evidence="2">
    <location>
        <begin position="45"/>
        <end position="67"/>
    </location>
</feature>
<feature type="non-terminal residue" evidence="3">
    <location>
        <position position="118"/>
    </location>
</feature>
<gene>
    <name evidence="3" type="ORF">SPIL2461_LOCUS20785</name>
</gene>
<evidence type="ECO:0000313" key="3">
    <source>
        <dbReference type="EMBL" id="CAE7726361.1"/>
    </source>
</evidence>
<dbReference type="AlphaFoldDB" id="A0A812XCM0"/>
<reference evidence="3" key="1">
    <citation type="submission" date="2021-02" db="EMBL/GenBank/DDBJ databases">
        <authorList>
            <person name="Dougan E. K."/>
            <person name="Rhodes N."/>
            <person name="Thang M."/>
            <person name="Chan C."/>
        </authorList>
    </citation>
    <scope>NUCLEOTIDE SEQUENCE</scope>
</reference>
<keyword evidence="2" id="KW-1133">Transmembrane helix</keyword>
<evidence type="ECO:0000256" key="1">
    <source>
        <dbReference type="SAM" id="MobiDB-lite"/>
    </source>
</evidence>
<name>A0A812XCM0_SYMPI</name>
<organism evidence="3 4">
    <name type="scientific">Symbiodinium pilosum</name>
    <name type="common">Dinoflagellate</name>
    <dbReference type="NCBI Taxonomy" id="2952"/>
    <lineage>
        <taxon>Eukaryota</taxon>
        <taxon>Sar</taxon>
        <taxon>Alveolata</taxon>
        <taxon>Dinophyceae</taxon>
        <taxon>Suessiales</taxon>
        <taxon>Symbiodiniaceae</taxon>
        <taxon>Symbiodinium</taxon>
    </lineage>
</organism>
<comment type="caution">
    <text evidence="3">The sequence shown here is derived from an EMBL/GenBank/DDBJ whole genome shotgun (WGS) entry which is preliminary data.</text>
</comment>
<keyword evidence="2" id="KW-0812">Transmembrane</keyword>
<sequence>AETYHVVSPRPTSPQPTSPMSATSTADIEGFKVMDTPQQTSRVKLWQLVLFSSCLGVLALSTLGVVAETVVGLVRGRPVEMDEQEKPWVLPKDVDCKVDQWALSQEWSDVKLDVCCGQ</sequence>
<proteinExistence type="predicted"/>